<dbReference type="InterPro" id="IPR045732">
    <property type="entry name" value="DUF6086"/>
</dbReference>
<keyword evidence="2" id="KW-1185">Reference proteome</keyword>
<dbReference type="EMBL" id="JAFMOF010000001">
    <property type="protein sequence ID" value="MBO0652504.1"/>
    <property type="molecule type" value="Genomic_DNA"/>
</dbReference>
<reference evidence="1" key="1">
    <citation type="submission" date="2021-03" db="EMBL/GenBank/DDBJ databases">
        <title>Streptomyces strains.</title>
        <authorList>
            <person name="Lund M.B."/>
            <person name="Toerring T."/>
        </authorList>
    </citation>
    <scope>NUCLEOTIDE SEQUENCE</scope>
    <source>
        <strain evidence="1">JCM 4242</strain>
    </source>
</reference>
<dbReference type="Proteomes" id="UP000664781">
    <property type="component" value="Unassembled WGS sequence"/>
</dbReference>
<protein>
    <submittedName>
        <fullName evidence="1">Uncharacterized protein</fullName>
    </submittedName>
</protein>
<evidence type="ECO:0000313" key="1">
    <source>
        <dbReference type="EMBL" id="MBO0652504.1"/>
    </source>
</evidence>
<dbReference type="RefSeq" id="WP_207246820.1">
    <property type="nucleotide sequence ID" value="NZ_JAFMOF010000001.1"/>
</dbReference>
<evidence type="ECO:0000313" key="2">
    <source>
        <dbReference type="Proteomes" id="UP000664781"/>
    </source>
</evidence>
<dbReference type="AlphaFoldDB" id="A0A939FKQ1"/>
<proteinExistence type="predicted"/>
<name>A0A939FKQ1_9ACTN</name>
<sequence>MSCYFQTADEDLWNPSNSVARLFLDQANTLARLIDRKSGLGPIIEDECEINFPEFLKFVDSLVEAYQNSNNRPFRALLRGFISVALVLVERGGGVLESVSPEDSEMWENLRSSNALGMPKG</sequence>
<gene>
    <name evidence="1" type="ORF">J1792_06800</name>
</gene>
<dbReference type="Pfam" id="PF19564">
    <property type="entry name" value="DUF6086"/>
    <property type="match status" value="1"/>
</dbReference>
<organism evidence="1 2">
    <name type="scientific">Streptomyces triculaminicus</name>
    <dbReference type="NCBI Taxonomy" id="2816232"/>
    <lineage>
        <taxon>Bacteria</taxon>
        <taxon>Bacillati</taxon>
        <taxon>Actinomycetota</taxon>
        <taxon>Actinomycetes</taxon>
        <taxon>Kitasatosporales</taxon>
        <taxon>Streptomycetaceae</taxon>
        <taxon>Streptomyces</taxon>
    </lineage>
</organism>
<comment type="caution">
    <text evidence="1">The sequence shown here is derived from an EMBL/GenBank/DDBJ whole genome shotgun (WGS) entry which is preliminary data.</text>
</comment>
<accession>A0A939FKQ1</accession>